<protein>
    <recommendedName>
        <fullName evidence="2">DUF427 domain-containing protein</fullName>
    </recommendedName>
</protein>
<dbReference type="RefSeq" id="WP_150684413.1">
    <property type="nucleotide sequence ID" value="NZ_CABPSI010000003.1"/>
</dbReference>
<reference evidence="3 4" key="1">
    <citation type="submission" date="2019-08" db="EMBL/GenBank/DDBJ databases">
        <authorList>
            <person name="Peeters C."/>
        </authorList>
    </citation>
    <scope>NUCLEOTIDE SEQUENCE [LARGE SCALE GENOMIC DNA]</scope>
    <source>
        <strain evidence="3 4">LMG 31115</strain>
    </source>
</reference>
<dbReference type="Gene3D" id="2.170.150.40">
    <property type="entry name" value="Domain of unknown function (DUF427)"/>
    <property type="match status" value="1"/>
</dbReference>
<dbReference type="Pfam" id="PF04248">
    <property type="entry name" value="NTP_transf_9"/>
    <property type="match status" value="1"/>
</dbReference>
<dbReference type="InterPro" id="IPR007361">
    <property type="entry name" value="DUF427"/>
</dbReference>
<gene>
    <name evidence="3" type="ORF">PIN31115_02597</name>
</gene>
<feature type="region of interest" description="Disordered" evidence="1">
    <location>
        <begin position="1"/>
        <end position="21"/>
    </location>
</feature>
<dbReference type="AlphaFoldDB" id="A0A5E4VE71"/>
<evidence type="ECO:0000256" key="1">
    <source>
        <dbReference type="SAM" id="MobiDB-lite"/>
    </source>
</evidence>
<dbReference type="PANTHER" id="PTHR34310">
    <property type="entry name" value="DUF427 DOMAIN PROTEIN (AFU_ORTHOLOGUE AFUA_3G02220)"/>
    <property type="match status" value="1"/>
</dbReference>
<evidence type="ECO:0000259" key="2">
    <source>
        <dbReference type="Pfam" id="PF04248"/>
    </source>
</evidence>
<evidence type="ECO:0000313" key="4">
    <source>
        <dbReference type="Proteomes" id="UP000333828"/>
    </source>
</evidence>
<sequence>MTTPSNTSKTARKHLAPSPEHPIVITPATTRVVVRANGRTIADTRNALTLCEASYPPIQYIPRNDVDMSRLTPTTHHTYCPYKGDASYYSITDLGKAGENVIWTYNSPFDAVEPIATYLAFYAERVDSIDTSERLVD</sequence>
<dbReference type="PANTHER" id="PTHR34310:SF9">
    <property type="entry name" value="BLR5716 PROTEIN"/>
    <property type="match status" value="1"/>
</dbReference>
<proteinExistence type="predicted"/>
<evidence type="ECO:0000313" key="3">
    <source>
        <dbReference type="EMBL" id="VVE10578.1"/>
    </source>
</evidence>
<dbReference type="EMBL" id="CABPSI010000003">
    <property type="protein sequence ID" value="VVE10578.1"/>
    <property type="molecule type" value="Genomic_DNA"/>
</dbReference>
<feature type="domain" description="DUF427" evidence="2">
    <location>
        <begin position="32"/>
        <end position="124"/>
    </location>
</feature>
<dbReference type="InterPro" id="IPR038694">
    <property type="entry name" value="DUF427_sf"/>
</dbReference>
<accession>A0A5E4VE71</accession>
<dbReference type="Proteomes" id="UP000333828">
    <property type="component" value="Unassembled WGS sequence"/>
</dbReference>
<keyword evidence="4" id="KW-1185">Reference proteome</keyword>
<organism evidence="3 4">
    <name type="scientific">Pandoraea iniqua</name>
    <dbReference type="NCBI Taxonomy" id="2508288"/>
    <lineage>
        <taxon>Bacteria</taxon>
        <taxon>Pseudomonadati</taxon>
        <taxon>Pseudomonadota</taxon>
        <taxon>Betaproteobacteria</taxon>
        <taxon>Burkholderiales</taxon>
        <taxon>Burkholderiaceae</taxon>
        <taxon>Pandoraea</taxon>
    </lineage>
</organism>
<name>A0A5E4VE71_9BURK</name>